<name>A0A1I8A0U7_9BILA</name>
<evidence type="ECO:0000256" key="1">
    <source>
        <dbReference type="SAM" id="MobiDB-lite"/>
    </source>
</evidence>
<organism evidence="2 3">
    <name type="scientific">Steinernema glaseri</name>
    <dbReference type="NCBI Taxonomy" id="37863"/>
    <lineage>
        <taxon>Eukaryota</taxon>
        <taxon>Metazoa</taxon>
        <taxon>Ecdysozoa</taxon>
        <taxon>Nematoda</taxon>
        <taxon>Chromadorea</taxon>
        <taxon>Rhabditida</taxon>
        <taxon>Tylenchina</taxon>
        <taxon>Panagrolaimomorpha</taxon>
        <taxon>Strongyloidoidea</taxon>
        <taxon>Steinernematidae</taxon>
        <taxon>Steinernema</taxon>
    </lineage>
</organism>
<evidence type="ECO:0000313" key="3">
    <source>
        <dbReference type="WBParaSite" id="L893_g31576.t1"/>
    </source>
</evidence>
<feature type="compositionally biased region" description="Basic and acidic residues" evidence="1">
    <location>
        <begin position="17"/>
        <end position="34"/>
    </location>
</feature>
<sequence>MRQDALEPSDAVLENLDEAKHEETSPGKEEKHEGRKVVMRVPSQREVDVMVFCMTRDLIHSAHKFHNMYFCRPITEAKQLKVAEVVEDIIVHGGSRERVRMILDSIGIKFGASHFTPMIDYLRRFEQGATGNEDAPLINCLMASLVIEPIFEGSRDEYCEMLERMLKDGPPVV</sequence>
<evidence type="ECO:0000313" key="2">
    <source>
        <dbReference type="Proteomes" id="UP000095287"/>
    </source>
</evidence>
<feature type="region of interest" description="Disordered" evidence="1">
    <location>
        <begin position="1"/>
        <end position="34"/>
    </location>
</feature>
<dbReference type="Proteomes" id="UP000095287">
    <property type="component" value="Unplaced"/>
</dbReference>
<dbReference type="AlphaFoldDB" id="A0A1I8A0U7"/>
<keyword evidence="2" id="KW-1185">Reference proteome</keyword>
<dbReference type="WBParaSite" id="L893_g31576.t1">
    <property type="protein sequence ID" value="L893_g31576.t1"/>
    <property type="gene ID" value="L893_g31576"/>
</dbReference>
<accession>A0A1I8A0U7</accession>
<reference evidence="3" key="1">
    <citation type="submission" date="2016-11" db="UniProtKB">
        <authorList>
            <consortium name="WormBaseParasite"/>
        </authorList>
    </citation>
    <scope>IDENTIFICATION</scope>
</reference>
<protein>
    <submittedName>
        <fullName evidence="3">MIF4G domain-containing protein</fullName>
    </submittedName>
</protein>
<proteinExistence type="predicted"/>